<comment type="caution">
    <text evidence="2">The sequence shown here is derived from an EMBL/GenBank/DDBJ whole genome shotgun (WGS) entry which is preliminary data.</text>
</comment>
<dbReference type="STRING" id="27349.A0A0L6U704"/>
<dbReference type="PANTHER" id="PTHR13251">
    <property type="entry name" value="EPILEPSY HOLOPROSENCEPHALY CANDIDATE 1/TMEM1"/>
    <property type="match status" value="1"/>
</dbReference>
<dbReference type="GO" id="GO:0006891">
    <property type="term" value="P:intra-Golgi vesicle-mediated transport"/>
    <property type="evidence" value="ECO:0007669"/>
    <property type="project" value="TreeGrafter"/>
</dbReference>
<dbReference type="InterPro" id="IPR045126">
    <property type="entry name" value="TRAPPC10/Trs130"/>
</dbReference>
<dbReference type="Proteomes" id="UP000037035">
    <property type="component" value="Unassembled WGS sequence"/>
</dbReference>
<dbReference type="GO" id="GO:0005829">
    <property type="term" value="C:cytosol"/>
    <property type="evidence" value="ECO:0007669"/>
    <property type="project" value="GOC"/>
</dbReference>
<dbReference type="OrthoDB" id="10256906at2759"/>
<name>A0A0L6U704_9BASI</name>
<dbReference type="GO" id="GO:0034498">
    <property type="term" value="P:early endosome to Golgi transport"/>
    <property type="evidence" value="ECO:0007669"/>
    <property type="project" value="TreeGrafter"/>
</dbReference>
<keyword evidence="3" id="KW-1185">Reference proteome</keyword>
<evidence type="ECO:0000313" key="2">
    <source>
        <dbReference type="EMBL" id="KNZ44293.1"/>
    </source>
</evidence>
<organism evidence="2 3">
    <name type="scientific">Puccinia sorghi</name>
    <dbReference type="NCBI Taxonomy" id="27349"/>
    <lineage>
        <taxon>Eukaryota</taxon>
        <taxon>Fungi</taxon>
        <taxon>Dikarya</taxon>
        <taxon>Basidiomycota</taxon>
        <taxon>Pucciniomycotina</taxon>
        <taxon>Pucciniomycetes</taxon>
        <taxon>Pucciniales</taxon>
        <taxon>Pucciniaceae</taxon>
        <taxon>Puccinia</taxon>
    </lineage>
</organism>
<evidence type="ECO:0000313" key="3">
    <source>
        <dbReference type="Proteomes" id="UP000037035"/>
    </source>
</evidence>
<dbReference type="Pfam" id="PF23036">
    <property type="entry name" value="TRAPPC10_1st"/>
    <property type="match status" value="1"/>
</dbReference>
<proteinExistence type="predicted"/>
<dbReference type="PANTHER" id="PTHR13251:SF3">
    <property type="entry name" value="TRAFFICKING PROTEIN PARTICLE COMPLEX SUBUNIT 10"/>
    <property type="match status" value="1"/>
</dbReference>
<dbReference type="EMBL" id="LAVV01014949">
    <property type="protein sequence ID" value="KNZ44293.1"/>
    <property type="molecule type" value="Genomic_DNA"/>
</dbReference>
<accession>A0A0L6U704</accession>
<feature type="domain" description="TRAPPC10/Trs130 N-terminal" evidence="1">
    <location>
        <begin position="12"/>
        <end position="348"/>
    </location>
</feature>
<dbReference type="GO" id="GO:1990071">
    <property type="term" value="C:TRAPPII protein complex"/>
    <property type="evidence" value="ECO:0007669"/>
    <property type="project" value="InterPro"/>
</dbReference>
<evidence type="ECO:0000259" key="1">
    <source>
        <dbReference type="Pfam" id="PF23036"/>
    </source>
</evidence>
<dbReference type="VEuPathDB" id="FungiDB:VP01_930g9"/>
<dbReference type="InterPro" id="IPR056913">
    <property type="entry name" value="TRAPPC10/Trs130_N"/>
</dbReference>
<protein>
    <recommendedName>
        <fullName evidence="1">TRAPPC10/Trs130 N-terminal domain-containing protein</fullName>
    </recommendedName>
</protein>
<gene>
    <name evidence="2" type="ORF">VP01_930g9</name>
</gene>
<sequence length="1365" mass="155618">MDLPAIDPPASIIVSYHTSPSPDVWERIQTDLHRQLPLRNLHWKPKNRPLRAIPSLPICFQAFDSKKSSSSPPAPSVYLLFVACDDHEAYKTIIKQEIRTWLDCAQVNQSEWLIVHVSTAPKLNPSTAGIFRTKTGVLDKLKADFNPQKTESELMKNCYYISVCSIVWRCIQLSYMSTMDSIVHASMHDSSSQWTELLTRLKQSLLVAFDSKINETEDSLRTMISTRSRNDWNFQEFFIQKAQLANQFEMMNLFEDGLIQSAAVRKCTLSSLTLRHQLLIPALDCPQLWRDKIYGKKSSQYSRLALKADPSEKYLDVVASGQMSILDLRIYMFSKQANLLRRLNRLDEAIKRASIFISSFAAFLRSHEHMWPANYIESWVYCACNELVEWCEERINPGAQDTAALESLRCCAQLLELAHSQLDRIGIQAGHLPATHPFNMSLSRPHETPSETVNLNTSPPVMLPTSLTDCLKDPTKFEKVYLDLARRTINLYQSTGRRRSALKLHCKTAAFEQIQSRQESAHRLYSHLPAHYVDEKWTTIESSLLDRCASLQKELGLSREWLLSTLALVRSGVTYEPGKWSQEVMLRPSTLSGPEKADLTDQSALANKLMQDIKEQSLKLEKDFAAIGFPIFSIALNSSIGRSSETIEGSLIEAKITNLLPCVNSIFITLDPSMHELNFSFYCEIRNVVVHFRRFSTITWANYNHFILCSHLIMYKHFFSSNILWFINKTPVAETLILDVSQIRISRILFQYYHRPQSSQNQKALDYLEIISFPKNLLGLDVKLDLPSNKIKIVNDSEDKVILEGVQPGWTACLLVPFYTSAGESCVEVNINVDYRLSEDPSVKRALRKACTFKISLPIHVKMNSLPPISIPIAHPRLDSIRDDWVRQGIYKVYSRDRSQQSVKDCWGSTRARRRATRSGIFAFDLICLRNKSIDCKAFFVHQSISFYAVFRYIIASCWFELCYRVILPSQTSAYIFKVATTTSSANFSDITVSPALELTIKYRPIIDGMWNNLTFAGMKCFCSCKTTCMITNVCCSAVEIAACLRSKLMLGLEDDQRKATDFLVEQVIDVLNKEESYDGQFYSTYLYDHVLHSEILLKKVDWSLTCERVEKDQAKKMFSYNMFYTHLVFFRIRFPARIPLPSIANLTCHGKVSLSRSNYPNQSSVFFFFGDDAPPKRLLEKILTMIDYQRSDKGEESDHVGQVGIPIPMDLLISTSFKWLNLSMMAGRRSQTRDISCRGWFLFLNLFQLSNPSSFLFTAPNKIERVKLILVPLRPGYLSVPQVSITTATATDHRWMESARMTASVAITRPIQEVNPRKDSGEDITIQSSYLNSLQPILVVPSAASSKFLVPSINSFPALPNQSA</sequence>
<reference evidence="2 3" key="1">
    <citation type="submission" date="2015-08" db="EMBL/GenBank/DDBJ databases">
        <title>Next Generation Sequencing and Analysis of the Genome of Puccinia sorghi L Schw, the Causal Agent of Maize Common Rust.</title>
        <authorList>
            <person name="Rochi L."/>
            <person name="Burguener G."/>
            <person name="Darino M."/>
            <person name="Turjanski A."/>
            <person name="Kreff E."/>
            <person name="Dieguez M.J."/>
            <person name="Sacco F."/>
        </authorList>
    </citation>
    <scope>NUCLEOTIDE SEQUENCE [LARGE SCALE GENOMIC DNA]</scope>
    <source>
        <strain evidence="2 3">RO10H11247</strain>
    </source>
</reference>